<dbReference type="EMBL" id="CAJVRL010000041">
    <property type="protein sequence ID" value="CAG8951285.1"/>
    <property type="molecule type" value="Genomic_DNA"/>
</dbReference>
<evidence type="ECO:0000313" key="1">
    <source>
        <dbReference type="EMBL" id="CAG8951285.1"/>
    </source>
</evidence>
<evidence type="ECO:0000313" key="2">
    <source>
        <dbReference type="Proteomes" id="UP000696280"/>
    </source>
</evidence>
<comment type="caution">
    <text evidence="1">The sequence shown here is derived from an EMBL/GenBank/DDBJ whole genome shotgun (WGS) entry which is preliminary data.</text>
</comment>
<dbReference type="AlphaFoldDB" id="A0A9N9KSE8"/>
<name>A0A9N9KSE8_9HELO</name>
<dbReference type="OrthoDB" id="10658958at2759"/>
<reference evidence="1" key="1">
    <citation type="submission" date="2021-07" db="EMBL/GenBank/DDBJ databases">
        <authorList>
            <person name="Durling M."/>
        </authorList>
    </citation>
    <scope>NUCLEOTIDE SEQUENCE</scope>
</reference>
<sequence>MNLLSHGATEEVCEFIDNEIKERQQGVLERLGKISRSLGRIRLHANLRWQEIQDEIGKLDLVPGEDPDIYVENKLKQFETFTSENTDDELEVERLAEILEGPYSLCLKNAASFYEKHMETLHKLELELIDPDVMEKGLPALFENELFRLSLCEHRQQSILSFH</sequence>
<keyword evidence="2" id="KW-1185">Reference proteome</keyword>
<protein>
    <submittedName>
        <fullName evidence="1">Uncharacterized protein</fullName>
    </submittedName>
</protein>
<dbReference type="Proteomes" id="UP000696280">
    <property type="component" value="Unassembled WGS sequence"/>
</dbReference>
<accession>A0A9N9KSE8</accession>
<gene>
    <name evidence="1" type="ORF">HYFRA_00008034</name>
</gene>
<organism evidence="1 2">
    <name type="scientific">Hymenoscyphus fraxineus</name>
    <dbReference type="NCBI Taxonomy" id="746836"/>
    <lineage>
        <taxon>Eukaryota</taxon>
        <taxon>Fungi</taxon>
        <taxon>Dikarya</taxon>
        <taxon>Ascomycota</taxon>
        <taxon>Pezizomycotina</taxon>
        <taxon>Leotiomycetes</taxon>
        <taxon>Helotiales</taxon>
        <taxon>Helotiaceae</taxon>
        <taxon>Hymenoscyphus</taxon>
    </lineage>
</organism>
<proteinExistence type="predicted"/>